<organism evidence="10 11">
    <name type="scientific">Aliiroseovarius sediminilitoris</name>
    <dbReference type="NCBI Taxonomy" id="1173584"/>
    <lineage>
        <taxon>Bacteria</taxon>
        <taxon>Pseudomonadati</taxon>
        <taxon>Pseudomonadota</taxon>
        <taxon>Alphaproteobacteria</taxon>
        <taxon>Rhodobacterales</taxon>
        <taxon>Paracoccaceae</taxon>
        <taxon>Aliiroseovarius</taxon>
    </lineage>
</organism>
<evidence type="ECO:0000259" key="9">
    <source>
        <dbReference type="Pfam" id="PF00814"/>
    </source>
</evidence>
<proteinExistence type="inferred from homology"/>
<dbReference type="EC" id="2.3.1.234" evidence="8"/>
<feature type="binding site" evidence="8">
    <location>
        <begin position="141"/>
        <end position="145"/>
    </location>
    <ligand>
        <name>substrate</name>
    </ligand>
</feature>
<keyword evidence="2 8" id="KW-0808">Transferase</keyword>
<dbReference type="GO" id="GO:0005506">
    <property type="term" value="F:iron ion binding"/>
    <property type="evidence" value="ECO:0007669"/>
    <property type="project" value="UniProtKB-UniRule"/>
</dbReference>
<reference evidence="10 11" key="1">
    <citation type="submission" date="2016-10" db="EMBL/GenBank/DDBJ databases">
        <authorList>
            <person name="de Groot N.N."/>
        </authorList>
    </citation>
    <scope>NUCLEOTIDE SEQUENCE [LARGE SCALE GENOMIC DNA]</scope>
    <source>
        <strain evidence="10 11">DSM 29439</strain>
    </source>
</reference>
<dbReference type="NCBIfam" id="TIGR00329">
    <property type="entry name" value="gcp_kae1"/>
    <property type="match status" value="1"/>
</dbReference>
<dbReference type="InterPro" id="IPR022450">
    <property type="entry name" value="TsaD"/>
</dbReference>
<dbReference type="EMBL" id="FOJB01000001">
    <property type="protein sequence ID" value="SEV92299.1"/>
    <property type="molecule type" value="Genomic_DNA"/>
</dbReference>
<dbReference type="HAMAP" id="MF_01445">
    <property type="entry name" value="TsaD"/>
    <property type="match status" value="1"/>
</dbReference>
<feature type="binding site" evidence="8">
    <location>
        <position position="123"/>
    </location>
    <ligand>
        <name>Fe cation</name>
        <dbReference type="ChEBI" id="CHEBI:24875"/>
    </ligand>
</feature>
<accession>A0A1I0MVA1</accession>
<keyword evidence="11" id="KW-1185">Reference proteome</keyword>
<dbReference type="RefSeq" id="WP_091431923.1">
    <property type="nucleotide sequence ID" value="NZ_FOJB01000001.1"/>
</dbReference>
<dbReference type="SUPFAM" id="SSF53067">
    <property type="entry name" value="Actin-like ATPase domain"/>
    <property type="match status" value="2"/>
</dbReference>
<feature type="binding site" evidence="8">
    <location>
        <position position="174"/>
    </location>
    <ligand>
        <name>substrate</name>
    </ligand>
</feature>
<feature type="binding site" evidence="8">
    <location>
        <position position="317"/>
    </location>
    <ligand>
        <name>Fe cation</name>
        <dbReference type="ChEBI" id="CHEBI:24875"/>
    </ligand>
</feature>
<protein>
    <recommendedName>
        <fullName evidence="8">tRNA N6-adenosine threonylcarbamoyltransferase</fullName>
        <ecNumber evidence="8">2.3.1.234</ecNumber>
    </recommendedName>
    <alternativeName>
        <fullName evidence="8">N6-L-threonylcarbamoyladenine synthase</fullName>
        <shortName evidence="8">t(6)A synthase</shortName>
    </alternativeName>
    <alternativeName>
        <fullName evidence="8">t(6)A37 threonylcarbamoyladenosine biosynthesis protein TsaD</fullName>
    </alternativeName>
    <alternativeName>
        <fullName evidence="8">tRNA threonylcarbamoyladenosine biosynthesis protein TsaD</fullName>
    </alternativeName>
</protein>
<dbReference type="Proteomes" id="UP000199650">
    <property type="component" value="Unassembled WGS sequence"/>
</dbReference>
<dbReference type="Pfam" id="PF00814">
    <property type="entry name" value="TsaD"/>
    <property type="match status" value="1"/>
</dbReference>
<comment type="catalytic activity">
    <reaction evidence="7 8">
        <text>L-threonylcarbamoyladenylate + adenosine(37) in tRNA = N(6)-L-threonylcarbamoyladenosine(37) in tRNA + AMP + H(+)</text>
        <dbReference type="Rhea" id="RHEA:37059"/>
        <dbReference type="Rhea" id="RHEA-COMP:10162"/>
        <dbReference type="Rhea" id="RHEA-COMP:10163"/>
        <dbReference type="ChEBI" id="CHEBI:15378"/>
        <dbReference type="ChEBI" id="CHEBI:73682"/>
        <dbReference type="ChEBI" id="CHEBI:74411"/>
        <dbReference type="ChEBI" id="CHEBI:74418"/>
        <dbReference type="ChEBI" id="CHEBI:456215"/>
        <dbReference type="EC" id="2.3.1.234"/>
    </reaction>
</comment>
<evidence type="ECO:0000313" key="11">
    <source>
        <dbReference type="Proteomes" id="UP000199650"/>
    </source>
</evidence>
<keyword evidence="4 8" id="KW-0479">Metal-binding</keyword>
<sequence>MTDTITLLGLESSCDDTAAAVVRHTADQMPEILSSIVAGQTGLHADFGGVVPEIAARAHAEKLDICVEEALLRAGLRLGELDGIAVTAGPGLIGGVVAGVMCAKGLAAGSGLPLIGVNHLAGHALTPRLTDQTAFPYLMLLVSGGHCQFLIAKGPDEFSRLGGTIDDAPGEAFDKTAKLLGLLQPGGPAVEAEARKGDPKRFNFPRPLLDRPGCDMSFSGLKTALLRERDRLVAEHGGLRRADRVDLCAGFQAAVADVLAEKSRRALAEYLTLAPATPTLAVAGGVAANMTIRAALETVCEREKVTFLAPPLALCTDNAAMIAWAGIERFRAGQRDDMTLQARPRWPLDQHAPAMLGSGKKGAKA</sequence>
<evidence type="ECO:0000256" key="7">
    <source>
        <dbReference type="ARBA" id="ARBA00048117"/>
    </source>
</evidence>
<dbReference type="InterPro" id="IPR043129">
    <property type="entry name" value="ATPase_NBD"/>
</dbReference>
<dbReference type="PRINTS" id="PR00789">
    <property type="entry name" value="OSIALOPTASE"/>
</dbReference>
<dbReference type="GO" id="GO:0005737">
    <property type="term" value="C:cytoplasm"/>
    <property type="evidence" value="ECO:0007669"/>
    <property type="project" value="UniProtKB-SubCell"/>
</dbReference>
<dbReference type="PANTHER" id="PTHR11735:SF6">
    <property type="entry name" value="TRNA N6-ADENOSINE THREONYLCARBAMOYLTRANSFERASE, MITOCHONDRIAL"/>
    <property type="match status" value="1"/>
</dbReference>
<dbReference type="PANTHER" id="PTHR11735">
    <property type="entry name" value="TRNA N6-ADENOSINE THREONYLCARBAMOYLTRANSFERASE"/>
    <property type="match status" value="1"/>
</dbReference>
<gene>
    <name evidence="8" type="primary">tsaD</name>
    <name evidence="10" type="ORF">SAMN05444851_0338</name>
</gene>
<evidence type="ECO:0000256" key="8">
    <source>
        <dbReference type="HAMAP-Rule" id="MF_01445"/>
    </source>
</evidence>
<dbReference type="InterPro" id="IPR000905">
    <property type="entry name" value="Gcp-like_dom"/>
</dbReference>
<keyword evidence="3 8" id="KW-0819">tRNA processing</keyword>
<dbReference type="Gene3D" id="3.30.420.40">
    <property type="match status" value="2"/>
</dbReference>
<dbReference type="FunFam" id="3.30.420.40:FF:000040">
    <property type="entry name" value="tRNA N6-adenosine threonylcarbamoyltransferase"/>
    <property type="match status" value="1"/>
</dbReference>
<dbReference type="OrthoDB" id="9806197at2"/>
<evidence type="ECO:0000256" key="4">
    <source>
        <dbReference type="ARBA" id="ARBA00022723"/>
    </source>
</evidence>
<feature type="binding site" evidence="8">
    <location>
        <position position="187"/>
    </location>
    <ligand>
        <name>substrate</name>
    </ligand>
</feature>
<comment type="similarity">
    <text evidence="8">Belongs to the KAE1 / TsaD family.</text>
</comment>
<evidence type="ECO:0000256" key="2">
    <source>
        <dbReference type="ARBA" id="ARBA00022679"/>
    </source>
</evidence>
<dbReference type="InterPro" id="IPR017861">
    <property type="entry name" value="KAE1/TsaD"/>
</dbReference>
<keyword evidence="1 8" id="KW-0963">Cytoplasm</keyword>
<dbReference type="AlphaFoldDB" id="A0A1I0MVA1"/>
<evidence type="ECO:0000256" key="3">
    <source>
        <dbReference type="ARBA" id="ARBA00022694"/>
    </source>
</evidence>
<dbReference type="CDD" id="cd24133">
    <property type="entry name" value="ASKHA_NBD_TsaD_bac"/>
    <property type="match status" value="1"/>
</dbReference>
<dbReference type="GO" id="GO:0061711">
    <property type="term" value="F:tRNA N(6)-L-threonylcarbamoyladenine synthase activity"/>
    <property type="evidence" value="ECO:0007669"/>
    <property type="project" value="UniProtKB-EC"/>
</dbReference>
<evidence type="ECO:0000256" key="5">
    <source>
        <dbReference type="ARBA" id="ARBA00023004"/>
    </source>
</evidence>
<dbReference type="FunFam" id="3.30.420.40:FF:000012">
    <property type="entry name" value="tRNA N6-adenosine threonylcarbamoyltransferase"/>
    <property type="match status" value="1"/>
</dbReference>
<keyword evidence="5 8" id="KW-0408">Iron</keyword>
<name>A0A1I0MVA1_9RHOB</name>
<comment type="function">
    <text evidence="8">Required for the formation of a threonylcarbamoyl group on adenosine at position 37 (t(6)A37) in tRNAs that read codons beginning with adenine. Is involved in the transfer of the threonylcarbamoyl moiety of threonylcarbamoyl-AMP (TC-AMP) to the N6 group of A37, together with TsaE and TsaB. TsaD likely plays a direct catalytic role in this reaction.</text>
</comment>
<comment type="cofactor">
    <cofactor evidence="8">
        <name>Fe(2+)</name>
        <dbReference type="ChEBI" id="CHEBI:29033"/>
    </cofactor>
    <text evidence="8">Binds 1 Fe(2+) ion per subunit.</text>
</comment>
<evidence type="ECO:0000256" key="1">
    <source>
        <dbReference type="ARBA" id="ARBA00022490"/>
    </source>
</evidence>
<feature type="binding site" evidence="8">
    <location>
        <position position="119"/>
    </location>
    <ligand>
        <name>Fe cation</name>
        <dbReference type="ChEBI" id="CHEBI:24875"/>
    </ligand>
</feature>
<dbReference type="STRING" id="1173584.SAMN05444851_0338"/>
<feature type="domain" description="Gcp-like" evidence="9">
    <location>
        <begin position="31"/>
        <end position="324"/>
    </location>
</feature>
<keyword evidence="6 8" id="KW-0012">Acyltransferase</keyword>
<evidence type="ECO:0000256" key="6">
    <source>
        <dbReference type="ARBA" id="ARBA00023315"/>
    </source>
</evidence>
<comment type="subcellular location">
    <subcellularLocation>
        <location evidence="8">Cytoplasm</location>
    </subcellularLocation>
</comment>
<dbReference type="GO" id="GO:0002949">
    <property type="term" value="P:tRNA threonylcarbamoyladenosine modification"/>
    <property type="evidence" value="ECO:0007669"/>
    <property type="project" value="UniProtKB-UniRule"/>
</dbReference>
<dbReference type="NCBIfam" id="TIGR03723">
    <property type="entry name" value="T6A_TsaD_YgjD"/>
    <property type="match status" value="1"/>
</dbReference>
<feature type="binding site" evidence="8">
    <location>
        <position position="191"/>
    </location>
    <ligand>
        <name>substrate</name>
    </ligand>
</feature>
<evidence type="ECO:0000313" key="10">
    <source>
        <dbReference type="EMBL" id="SEV92299.1"/>
    </source>
</evidence>
<feature type="binding site" evidence="8">
    <location>
        <position position="289"/>
    </location>
    <ligand>
        <name>substrate</name>
    </ligand>
</feature>